<evidence type="ECO:0000256" key="8">
    <source>
        <dbReference type="ARBA" id="ARBA00022840"/>
    </source>
</evidence>
<sequence>MTEAGKSERMSPTSRAHADQADQASLVRALANANVAILAQDTSLAYLWSENAPAKWGLGKIVGRRDADIFSDAVAEELTGLKKEVLAGTERRHTEIAVSGPEGLSWFEIWLDPLRNNEGSVVGVVTTATEITEQRQREQTLRTLLREVSHRSKNLLAIIQSIAAQTGRYTDTVEQFLTRFRGRLQSLSSSQDLVTSSNWRGADLSQLVAGQVARYCAEPSRNLVVSGENPYLNPNAALHVGLALHELAVNSVSYGALSSPDGQVKIEVRLLPDGEMELLWSEPLIRPDAGPERKRFGTVALERVVPSSLNSTASLSTGAGRLVYRLVLPADSFHLD</sequence>
<evidence type="ECO:0000256" key="1">
    <source>
        <dbReference type="ARBA" id="ARBA00000085"/>
    </source>
</evidence>
<keyword evidence="3" id="KW-0597">Phosphoprotein</keyword>
<organism evidence="10 11">
    <name type="scientific">Mesorhizobium australicum</name>
    <dbReference type="NCBI Taxonomy" id="536018"/>
    <lineage>
        <taxon>Bacteria</taxon>
        <taxon>Pseudomonadati</taxon>
        <taxon>Pseudomonadota</taxon>
        <taxon>Alphaproteobacteria</taxon>
        <taxon>Hyphomicrobiales</taxon>
        <taxon>Phyllobacteriaceae</taxon>
        <taxon>Mesorhizobium</taxon>
    </lineage>
</organism>
<dbReference type="PANTHER" id="PTHR41523">
    <property type="entry name" value="TWO-COMPONENT SYSTEM SENSOR PROTEIN"/>
    <property type="match status" value="1"/>
</dbReference>
<evidence type="ECO:0000256" key="5">
    <source>
        <dbReference type="ARBA" id="ARBA00022737"/>
    </source>
</evidence>
<dbReference type="EMBL" id="FXBL01000004">
    <property type="protein sequence ID" value="SMH57074.1"/>
    <property type="molecule type" value="Genomic_DNA"/>
</dbReference>
<dbReference type="SMART" id="SM00911">
    <property type="entry name" value="HWE_HK"/>
    <property type="match status" value="1"/>
</dbReference>
<dbReference type="PANTHER" id="PTHR41523:SF7">
    <property type="entry name" value="HISTIDINE KINASE"/>
    <property type="match status" value="1"/>
</dbReference>
<keyword evidence="6" id="KW-0547">Nucleotide-binding</keyword>
<evidence type="ECO:0000256" key="6">
    <source>
        <dbReference type="ARBA" id="ARBA00022741"/>
    </source>
</evidence>
<evidence type="ECO:0000256" key="4">
    <source>
        <dbReference type="ARBA" id="ARBA00022679"/>
    </source>
</evidence>
<dbReference type="InterPro" id="IPR035965">
    <property type="entry name" value="PAS-like_dom_sf"/>
</dbReference>
<feature type="domain" description="PAC" evidence="9">
    <location>
        <begin position="92"/>
        <end position="143"/>
    </location>
</feature>
<dbReference type="AlphaFoldDB" id="A0A1X7PZH6"/>
<dbReference type="SUPFAM" id="SSF55785">
    <property type="entry name" value="PYP-like sensor domain (PAS domain)"/>
    <property type="match status" value="1"/>
</dbReference>
<keyword evidence="7 10" id="KW-0418">Kinase</keyword>
<dbReference type="GO" id="GO:0004673">
    <property type="term" value="F:protein histidine kinase activity"/>
    <property type="evidence" value="ECO:0007669"/>
    <property type="project" value="UniProtKB-EC"/>
</dbReference>
<dbReference type="EC" id="2.7.13.3" evidence="2"/>
<keyword evidence="8" id="KW-0067">ATP-binding</keyword>
<evidence type="ECO:0000256" key="2">
    <source>
        <dbReference type="ARBA" id="ARBA00012438"/>
    </source>
</evidence>
<keyword evidence="5" id="KW-0677">Repeat</keyword>
<evidence type="ECO:0000256" key="7">
    <source>
        <dbReference type="ARBA" id="ARBA00022777"/>
    </source>
</evidence>
<protein>
    <recommendedName>
        <fullName evidence="2">histidine kinase</fullName>
        <ecNumber evidence="2">2.7.13.3</ecNumber>
    </recommendedName>
</protein>
<dbReference type="Pfam" id="PF08448">
    <property type="entry name" value="PAS_4"/>
    <property type="match status" value="1"/>
</dbReference>
<keyword evidence="11" id="KW-1185">Reference proteome</keyword>
<dbReference type="InterPro" id="IPR011102">
    <property type="entry name" value="Sig_transdc_His_kinase_HWE"/>
</dbReference>
<dbReference type="PROSITE" id="PS50113">
    <property type="entry name" value="PAC"/>
    <property type="match status" value="1"/>
</dbReference>
<evidence type="ECO:0000256" key="3">
    <source>
        <dbReference type="ARBA" id="ARBA00022553"/>
    </source>
</evidence>
<evidence type="ECO:0000259" key="9">
    <source>
        <dbReference type="PROSITE" id="PS50113"/>
    </source>
</evidence>
<gene>
    <name evidence="10" type="ORF">SAMN02982922_5683</name>
</gene>
<evidence type="ECO:0000313" key="11">
    <source>
        <dbReference type="Proteomes" id="UP000193083"/>
    </source>
</evidence>
<evidence type="ECO:0000313" key="10">
    <source>
        <dbReference type="EMBL" id="SMH57074.1"/>
    </source>
</evidence>
<accession>A0A1X7PZH6</accession>
<keyword evidence="4" id="KW-0808">Transferase</keyword>
<reference evidence="10 11" key="1">
    <citation type="submission" date="2017-04" db="EMBL/GenBank/DDBJ databases">
        <authorList>
            <person name="Afonso C.L."/>
            <person name="Miller P.J."/>
            <person name="Scott M.A."/>
            <person name="Spackman E."/>
            <person name="Goraichik I."/>
            <person name="Dimitrov K.M."/>
            <person name="Suarez D.L."/>
            <person name="Swayne D.E."/>
        </authorList>
    </citation>
    <scope>NUCLEOTIDE SEQUENCE [LARGE SCALE GENOMIC DNA]</scope>
    <source>
        <strain evidence="10 11">B5P</strain>
    </source>
</reference>
<dbReference type="Proteomes" id="UP000193083">
    <property type="component" value="Unassembled WGS sequence"/>
</dbReference>
<dbReference type="Gene3D" id="3.30.450.20">
    <property type="entry name" value="PAS domain"/>
    <property type="match status" value="1"/>
</dbReference>
<dbReference type="Pfam" id="PF07536">
    <property type="entry name" value="HWE_HK"/>
    <property type="match status" value="1"/>
</dbReference>
<dbReference type="InterPro" id="IPR013656">
    <property type="entry name" value="PAS_4"/>
</dbReference>
<dbReference type="GO" id="GO:0005524">
    <property type="term" value="F:ATP binding"/>
    <property type="evidence" value="ECO:0007669"/>
    <property type="project" value="UniProtKB-KW"/>
</dbReference>
<comment type="catalytic activity">
    <reaction evidence="1">
        <text>ATP + protein L-histidine = ADP + protein N-phospho-L-histidine.</text>
        <dbReference type="EC" id="2.7.13.3"/>
    </reaction>
</comment>
<name>A0A1X7PZH6_9HYPH</name>
<proteinExistence type="predicted"/>
<dbReference type="InterPro" id="IPR000700">
    <property type="entry name" value="PAS-assoc_C"/>
</dbReference>